<name>A0A180GE77_PUCT1</name>
<gene>
    <name evidence="2" type="ORF">PTTG_04653</name>
</gene>
<evidence type="ECO:0000313" key="4">
    <source>
        <dbReference type="Proteomes" id="UP000005240"/>
    </source>
</evidence>
<dbReference type="AlphaFoldDB" id="A0A180GE77"/>
<dbReference type="OrthoDB" id="2507684at2759"/>
<protein>
    <submittedName>
        <fullName evidence="2 3">Uncharacterized protein</fullName>
    </submittedName>
</protein>
<reference evidence="2" key="1">
    <citation type="submission" date="2009-11" db="EMBL/GenBank/DDBJ databases">
        <authorList>
            <consortium name="The Broad Institute Genome Sequencing Platform"/>
            <person name="Ward D."/>
            <person name="Feldgarden M."/>
            <person name="Earl A."/>
            <person name="Young S.K."/>
            <person name="Zeng Q."/>
            <person name="Koehrsen M."/>
            <person name="Alvarado L."/>
            <person name="Berlin A."/>
            <person name="Bochicchio J."/>
            <person name="Borenstein D."/>
            <person name="Chapman S.B."/>
            <person name="Chen Z."/>
            <person name="Engels R."/>
            <person name="Freedman E."/>
            <person name="Gellesch M."/>
            <person name="Goldberg J."/>
            <person name="Griggs A."/>
            <person name="Gujja S."/>
            <person name="Heilman E."/>
            <person name="Heiman D."/>
            <person name="Hepburn T."/>
            <person name="Howarth C."/>
            <person name="Jen D."/>
            <person name="Larson L."/>
            <person name="Lewis B."/>
            <person name="Mehta T."/>
            <person name="Park D."/>
            <person name="Pearson M."/>
            <person name="Roberts A."/>
            <person name="Saif S."/>
            <person name="Shea T."/>
            <person name="Shenoy N."/>
            <person name="Sisk P."/>
            <person name="Stolte C."/>
            <person name="Sykes S."/>
            <person name="Thomson T."/>
            <person name="Walk T."/>
            <person name="White J."/>
            <person name="Yandava C."/>
            <person name="Izard J."/>
            <person name="Baranova O.V."/>
            <person name="Blanton J.M."/>
            <person name="Tanner A.C."/>
            <person name="Dewhirst F.E."/>
            <person name="Haas B."/>
            <person name="Nusbaum C."/>
            <person name="Birren B."/>
        </authorList>
    </citation>
    <scope>NUCLEOTIDE SEQUENCE [LARGE SCALE GENOMIC DNA]</scope>
    <source>
        <strain evidence="2">1-1 BBBD Race 1</strain>
    </source>
</reference>
<feature type="compositionally biased region" description="Low complexity" evidence="1">
    <location>
        <begin position="72"/>
        <end position="97"/>
    </location>
</feature>
<proteinExistence type="predicted"/>
<keyword evidence="4" id="KW-1185">Reference proteome</keyword>
<accession>A0A180GE77</accession>
<dbReference type="EMBL" id="ADAS02000105">
    <property type="protein sequence ID" value="OAV90243.1"/>
    <property type="molecule type" value="Genomic_DNA"/>
</dbReference>
<reference evidence="3" key="4">
    <citation type="submission" date="2025-05" db="UniProtKB">
        <authorList>
            <consortium name="EnsemblFungi"/>
        </authorList>
    </citation>
    <scope>IDENTIFICATION</scope>
    <source>
        <strain evidence="3">isolate 1-1 / race 1 (BBBD)</strain>
    </source>
</reference>
<evidence type="ECO:0000313" key="3">
    <source>
        <dbReference type="EnsemblFungi" id="PTTG_04653-t43_1-p1"/>
    </source>
</evidence>
<evidence type="ECO:0000256" key="1">
    <source>
        <dbReference type="SAM" id="MobiDB-lite"/>
    </source>
</evidence>
<feature type="region of interest" description="Disordered" evidence="1">
    <location>
        <begin position="1"/>
        <end position="183"/>
    </location>
</feature>
<organism evidence="2">
    <name type="scientific">Puccinia triticina (isolate 1-1 / race 1 (BBBD))</name>
    <name type="common">Brown leaf rust fungus</name>
    <dbReference type="NCBI Taxonomy" id="630390"/>
    <lineage>
        <taxon>Eukaryota</taxon>
        <taxon>Fungi</taxon>
        <taxon>Dikarya</taxon>
        <taxon>Basidiomycota</taxon>
        <taxon>Pucciniomycotina</taxon>
        <taxon>Pucciniomycetes</taxon>
        <taxon>Pucciniales</taxon>
        <taxon>Pucciniaceae</taxon>
        <taxon>Puccinia</taxon>
    </lineage>
</organism>
<dbReference type="Proteomes" id="UP000005240">
    <property type="component" value="Unassembled WGS sequence"/>
</dbReference>
<dbReference type="EnsemblFungi" id="PTTG_04653-t43_1">
    <property type="protein sequence ID" value="PTTG_04653-t43_1-p1"/>
    <property type="gene ID" value="PTTG_04653"/>
</dbReference>
<reference evidence="3 4" key="3">
    <citation type="journal article" date="2017" name="G3 (Bethesda)">
        <title>Comparative analysis highlights variable genome content of wheat rusts and divergence of the mating loci.</title>
        <authorList>
            <person name="Cuomo C.A."/>
            <person name="Bakkeren G."/>
            <person name="Khalil H.B."/>
            <person name="Panwar V."/>
            <person name="Joly D."/>
            <person name="Linning R."/>
            <person name="Sakthikumar S."/>
            <person name="Song X."/>
            <person name="Adiconis X."/>
            <person name="Fan L."/>
            <person name="Goldberg J.M."/>
            <person name="Levin J.Z."/>
            <person name="Young S."/>
            <person name="Zeng Q."/>
            <person name="Anikster Y."/>
            <person name="Bruce M."/>
            <person name="Wang M."/>
            <person name="Yin C."/>
            <person name="McCallum B."/>
            <person name="Szabo L.J."/>
            <person name="Hulbert S."/>
            <person name="Chen X."/>
            <person name="Fellers J.P."/>
        </authorList>
    </citation>
    <scope>NUCLEOTIDE SEQUENCE</scope>
    <source>
        <strain evidence="3">isolate 1-1 / race 1 (BBBD)</strain>
        <strain evidence="4">Isolate 1-1 / race 1 (BBBD)</strain>
    </source>
</reference>
<reference evidence="2" key="2">
    <citation type="submission" date="2016-05" db="EMBL/GenBank/DDBJ databases">
        <title>Comparative analysis highlights variable genome content of wheat rusts and divergence of the mating loci.</title>
        <authorList>
            <person name="Cuomo C.A."/>
            <person name="Bakkeren G."/>
            <person name="Szabo L."/>
            <person name="Khalil H."/>
            <person name="Joly D."/>
            <person name="Goldberg J."/>
            <person name="Young S."/>
            <person name="Zeng Q."/>
            <person name="Fellers J."/>
        </authorList>
    </citation>
    <scope>NUCLEOTIDE SEQUENCE [LARGE SCALE GENOMIC DNA]</scope>
    <source>
        <strain evidence="2">1-1 BBBD Race 1</strain>
    </source>
</reference>
<evidence type="ECO:0000313" key="2">
    <source>
        <dbReference type="EMBL" id="OAV90243.1"/>
    </source>
</evidence>
<sequence length="195" mass="21059">MDSSISASQSSYPQQPSGSYSPPWANYPNNDNYNNNNGYRNGYHPSQGGGYNYPQGNNMRQAIMREQEQRRLQYLQQMQDQQRHPGAYQQGAGSQGQPEGSLDQTGQSQPESGPQSDLQASATGSITSISPETELKATNIKTADLQAPPSRFKTAGLQAQPAYSPGGSEPCAPGSTPSWGHPVWWGWSDTTGCGE</sequence>
<feature type="compositionally biased region" description="Low complexity" evidence="1">
    <location>
        <begin position="1"/>
        <end position="43"/>
    </location>
</feature>
<feature type="compositionally biased region" description="Polar residues" evidence="1">
    <location>
        <begin position="102"/>
        <end position="131"/>
    </location>
</feature>
<dbReference type="VEuPathDB" id="FungiDB:PTTG_04653"/>